<dbReference type="Gene3D" id="3.40.50.300">
    <property type="entry name" value="P-loop containing nucleotide triphosphate hydrolases"/>
    <property type="match status" value="1"/>
</dbReference>
<evidence type="ECO:0000313" key="3">
    <source>
        <dbReference type="Proteomes" id="UP001500831"/>
    </source>
</evidence>
<dbReference type="SUPFAM" id="SSF52540">
    <property type="entry name" value="P-loop containing nucleoside triphosphate hydrolases"/>
    <property type="match status" value="1"/>
</dbReference>
<dbReference type="Pfam" id="PF00931">
    <property type="entry name" value="NB-ARC"/>
    <property type="match status" value="1"/>
</dbReference>
<name>A0ABN3VS78_9ACTN</name>
<dbReference type="EMBL" id="BAAAVI010000001">
    <property type="protein sequence ID" value="GAA2846464.1"/>
    <property type="molecule type" value="Genomic_DNA"/>
</dbReference>
<dbReference type="InterPro" id="IPR002182">
    <property type="entry name" value="NB-ARC"/>
</dbReference>
<dbReference type="PRINTS" id="PR00364">
    <property type="entry name" value="DISEASERSIST"/>
</dbReference>
<keyword evidence="3" id="KW-1185">Reference proteome</keyword>
<reference evidence="2 3" key="1">
    <citation type="journal article" date="2019" name="Int. J. Syst. Evol. Microbiol.">
        <title>The Global Catalogue of Microorganisms (GCM) 10K type strain sequencing project: providing services to taxonomists for standard genome sequencing and annotation.</title>
        <authorList>
            <consortium name="The Broad Institute Genomics Platform"/>
            <consortium name="The Broad Institute Genome Sequencing Center for Infectious Disease"/>
            <person name="Wu L."/>
            <person name="Ma J."/>
        </authorList>
    </citation>
    <scope>NUCLEOTIDE SEQUENCE [LARGE SCALE GENOMIC DNA]</scope>
    <source>
        <strain evidence="2 3">JCM 6242</strain>
    </source>
</reference>
<dbReference type="InterPro" id="IPR027417">
    <property type="entry name" value="P-loop_NTPase"/>
</dbReference>
<organism evidence="2 3">
    <name type="scientific">Streptosporangium fragile</name>
    <dbReference type="NCBI Taxonomy" id="46186"/>
    <lineage>
        <taxon>Bacteria</taxon>
        <taxon>Bacillati</taxon>
        <taxon>Actinomycetota</taxon>
        <taxon>Actinomycetes</taxon>
        <taxon>Streptosporangiales</taxon>
        <taxon>Streptosporangiaceae</taxon>
        <taxon>Streptosporangium</taxon>
    </lineage>
</organism>
<evidence type="ECO:0000313" key="2">
    <source>
        <dbReference type="EMBL" id="GAA2846464.1"/>
    </source>
</evidence>
<dbReference type="SMART" id="SM00382">
    <property type="entry name" value="AAA"/>
    <property type="match status" value="1"/>
</dbReference>
<evidence type="ECO:0000259" key="1">
    <source>
        <dbReference type="SMART" id="SM00382"/>
    </source>
</evidence>
<accession>A0ABN3VS78</accession>
<gene>
    <name evidence="2" type="ORF">GCM10010517_03160</name>
</gene>
<feature type="domain" description="AAA+ ATPase" evidence="1">
    <location>
        <begin position="138"/>
        <end position="284"/>
    </location>
</feature>
<dbReference type="PANTHER" id="PTHR47691">
    <property type="entry name" value="REGULATOR-RELATED"/>
    <property type="match status" value="1"/>
</dbReference>
<comment type="caution">
    <text evidence="2">The sequence shown here is derived from an EMBL/GenBank/DDBJ whole genome shotgun (WGS) entry which is preliminary data.</text>
</comment>
<sequence length="438" mass="47207">MAGHDSMKVSLIDPRERRTPAEFVAALRQLKEWVGLTYRQIALRAQENGDHLARSTIAAALERDRLPRQRVVTAMVRACGEDPRPWIEARRRIAAATALGPAHPKLRSALLPVGSNALVGRTEVSDRLVRLVGSADSGASVTALTGPAGVGKSALAIQVAHRLRGRFPGGCLYVNLQGSVSGVPPLRSDELANRLAAELEGRPQESAEGVEAATRLLALLADRQILVVCDDVRSADQFESLLPLGRQATVLVTTRTARAVPAGARLLSLRPLALDDAVALLAEELGRERVSREEEELARLANLCGRLPLLLHAAGRRLAARPAWRIGALADRLDDGHRGLDELCMSGIDVRARLMASLELVDRSSVRVLAALGQTGSAEAPLSALADALGRDETDAMLALEELLDAHLVDSPEPGRYRIAAAYRWLMRDICRPQDGSW</sequence>
<protein>
    <recommendedName>
        <fullName evidence="1">AAA+ ATPase domain-containing protein</fullName>
    </recommendedName>
</protein>
<dbReference type="InterPro" id="IPR003593">
    <property type="entry name" value="AAA+_ATPase"/>
</dbReference>
<proteinExistence type="predicted"/>
<dbReference type="Proteomes" id="UP001500831">
    <property type="component" value="Unassembled WGS sequence"/>
</dbReference>
<dbReference type="PANTHER" id="PTHR47691:SF3">
    <property type="entry name" value="HTH-TYPE TRANSCRIPTIONAL REGULATOR RV0890C-RELATED"/>
    <property type="match status" value="1"/>
</dbReference>